<comment type="caution">
    <text evidence="1">The sequence shown here is derived from an EMBL/GenBank/DDBJ whole genome shotgun (WGS) entry which is preliminary data.</text>
</comment>
<dbReference type="EMBL" id="VSSQ01014993">
    <property type="protein sequence ID" value="MPM54846.1"/>
    <property type="molecule type" value="Genomic_DNA"/>
</dbReference>
<reference evidence="1" key="1">
    <citation type="submission" date="2019-08" db="EMBL/GenBank/DDBJ databases">
        <authorList>
            <person name="Kucharzyk K."/>
            <person name="Murdoch R.W."/>
            <person name="Higgins S."/>
            <person name="Loffler F."/>
        </authorList>
    </citation>
    <scope>NUCLEOTIDE SEQUENCE</scope>
</reference>
<sequence>MTECFSVLAKCGLDVDCNGGLVGNVLGVIQPVPEQWASPLGDLLETYLPGKAKLSIKELAGRTAFLAL</sequence>
<name>A0A645APL5_9ZZZZ</name>
<dbReference type="AlphaFoldDB" id="A0A645APL5"/>
<protein>
    <submittedName>
        <fullName evidence="1">Uncharacterized protein</fullName>
    </submittedName>
</protein>
<organism evidence="1">
    <name type="scientific">bioreactor metagenome</name>
    <dbReference type="NCBI Taxonomy" id="1076179"/>
    <lineage>
        <taxon>unclassified sequences</taxon>
        <taxon>metagenomes</taxon>
        <taxon>ecological metagenomes</taxon>
    </lineage>
</organism>
<accession>A0A645APL5</accession>
<gene>
    <name evidence="1" type="ORF">SDC9_101628</name>
</gene>
<proteinExistence type="predicted"/>
<evidence type="ECO:0000313" key="1">
    <source>
        <dbReference type="EMBL" id="MPM54846.1"/>
    </source>
</evidence>